<keyword evidence="4" id="KW-0325">Glycoprotein</keyword>
<dbReference type="Pfam" id="PF00089">
    <property type="entry name" value="Trypsin"/>
    <property type="match status" value="2"/>
</dbReference>
<evidence type="ECO:0000256" key="5">
    <source>
        <dbReference type="SAM" id="MobiDB-lite"/>
    </source>
</evidence>
<keyword evidence="6" id="KW-0732">Signal</keyword>
<name>A0ABD3QVE3_9STRA</name>
<keyword evidence="9" id="KW-1185">Reference proteome</keyword>
<organism evidence="8 9">
    <name type="scientific">Cyclotella cryptica</name>
    <dbReference type="NCBI Taxonomy" id="29204"/>
    <lineage>
        <taxon>Eukaryota</taxon>
        <taxon>Sar</taxon>
        <taxon>Stramenopiles</taxon>
        <taxon>Ochrophyta</taxon>
        <taxon>Bacillariophyta</taxon>
        <taxon>Coscinodiscophyceae</taxon>
        <taxon>Thalassiosirophycidae</taxon>
        <taxon>Stephanodiscales</taxon>
        <taxon>Stephanodiscaceae</taxon>
        <taxon>Cyclotella</taxon>
    </lineage>
</organism>
<protein>
    <recommendedName>
        <fullName evidence="7">Peptidase S1 domain-containing protein</fullName>
    </recommendedName>
</protein>
<dbReference type="SUPFAM" id="SSF50494">
    <property type="entry name" value="Trypsin-like serine proteases"/>
    <property type="match status" value="1"/>
</dbReference>
<evidence type="ECO:0000313" key="8">
    <source>
        <dbReference type="EMBL" id="KAL3804172.1"/>
    </source>
</evidence>
<evidence type="ECO:0000256" key="3">
    <source>
        <dbReference type="ARBA" id="ARBA00023157"/>
    </source>
</evidence>
<dbReference type="AlphaFoldDB" id="A0ABD3QVE3"/>
<keyword evidence="2" id="KW-0843">Virulence</keyword>
<dbReference type="PRINTS" id="PR00722">
    <property type="entry name" value="CHYMOTRYPSIN"/>
</dbReference>
<dbReference type="InterPro" id="IPR001314">
    <property type="entry name" value="Peptidase_S1A"/>
</dbReference>
<gene>
    <name evidence="8" type="ORF">HJC23_013691</name>
</gene>
<evidence type="ECO:0000256" key="6">
    <source>
        <dbReference type="SAM" id="SignalP"/>
    </source>
</evidence>
<dbReference type="InterPro" id="IPR050430">
    <property type="entry name" value="Peptidase_S1"/>
</dbReference>
<keyword evidence="3" id="KW-1015">Disulfide bond</keyword>
<dbReference type="PANTHER" id="PTHR24276:SF98">
    <property type="entry name" value="FI18310P1-RELATED"/>
    <property type="match status" value="1"/>
</dbReference>
<dbReference type="InterPro" id="IPR009003">
    <property type="entry name" value="Peptidase_S1_PA"/>
</dbReference>
<evidence type="ECO:0000256" key="2">
    <source>
        <dbReference type="ARBA" id="ARBA00023026"/>
    </source>
</evidence>
<comment type="similarity">
    <text evidence="1">Belongs to the peptidase S1 family.</text>
</comment>
<dbReference type="PROSITE" id="PS50240">
    <property type="entry name" value="TRYPSIN_DOM"/>
    <property type="match status" value="1"/>
</dbReference>
<feature type="region of interest" description="Disordered" evidence="5">
    <location>
        <begin position="342"/>
        <end position="363"/>
    </location>
</feature>
<evidence type="ECO:0000256" key="1">
    <source>
        <dbReference type="ARBA" id="ARBA00007664"/>
    </source>
</evidence>
<comment type="caution">
    <text evidence="8">The sequence shown here is derived from an EMBL/GenBank/DDBJ whole genome shotgun (WGS) entry which is preliminary data.</text>
</comment>
<evidence type="ECO:0000259" key="7">
    <source>
        <dbReference type="PROSITE" id="PS50240"/>
    </source>
</evidence>
<dbReference type="SMART" id="SM00020">
    <property type="entry name" value="Tryp_SPc"/>
    <property type="match status" value="1"/>
</dbReference>
<feature type="domain" description="Peptidase S1" evidence="7">
    <location>
        <begin position="53"/>
        <end position="331"/>
    </location>
</feature>
<feature type="compositionally biased region" description="Basic residues" evidence="5">
    <location>
        <begin position="352"/>
        <end position="363"/>
    </location>
</feature>
<evidence type="ECO:0000313" key="9">
    <source>
        <dbReference type="Proteomes" id="UP001516023"/>
    </source>
</evidence>
<dbReference type="Gene3D" id="2.40.10.10">
    <property type="entry name" value="Trypsin-like serine proteases"/>
    <property type="match status" value="2"/>
</dbReference>
<dbReference type="InterPro" id="IPR018114">
    <property type="entry name" value="TRYPSIN_HIS"/>
</dbReference>
<dbReference type="EMBL" id="JABMIG020000009">
    <property type="protein sequence ID" value="KAL3804172.1"/>
    <property type="molecule type" value="Genomic_DNA"/>
</dbReference>
<dbReference type="PANTHER" id="PTHR24276">
    <property type="entry name" value="POLYSERASE-RELATED"/>
    <property type="match status" value="1"/>
</dbReference>
<dbReference type="InterPro" id="IPR001254">
    <property type="entry name" value="Trypsin_dom"/>
</dbReference>
<evidence type="ECO:0000256" key="4">
    <source>
        <dbReference type="ARBA" id="ARBA00023180"/>
    </source>
</evidence>
<dbReference type="Proteomes" id="UP001516023">
    <property type="component" value="Unassembled WGS sequence"/>
</dbReference>
<proteinExistence type="inferred from homology"/>
<accession>A0ABD3QVE3</accession>
<dbReference type="CDD" id="cd00190">
    <property type="entry name" value="Tryp_SPc"/>
    <property type="match status" value="1"/>
</dbReference>
<reference evidence="8 9" key="1">
    <citation type="journal article" date="2020" name="G3 (Bethesda)">
        <title>Improved Reference Genome for Cyclotella cryptica CCMP332, a Model for Cell Wall Morphogenesis, Salinity Adaptation, and Lipid Production in Diatoms (Bacillariophyta).</title>
        <authorList>
            <person name="Roberts W.R."/>
            <person name="Downey K.M."/>
            <person name="Ruck E.C."/>
            <person name="Traller J.C."/>
            <person name="Alverson A.J."/>
        </authorList>
    </citation>
    <scope>NUCLEOTIDE SEQUENCE [LARGE SCALE GENOMIC DNA]</scope>
    <source>
        <strain evidence="8 9">CCMP332</strain>
    </source>
</reference>
<sequence length="363" mass="39257">MINLLHRMMLSTAQLMLLIIVGKKVGVIADDSVTTNNLFSQVQEYDSSFPHTIIGGYPVSPEDRKKRPYLVALGMTFDDVDYFICGGSLISPRAVLTAAHCVTDKSGILDPPHWVDFYRYNLTEHTGAVRVWLAPEDVVFHPNYDPVSLNNDAAILFLPFALGITPVTLNANKNVPVSTGVPLDVAGWGLTSNDNATTDILNAVTLRYLTTNDCTTTPFEWTDITDAMMCATENGKSTCRGDSGKCFHCAPLFAPYDVYDTMDLILIWHASFSFKGGPLVLGKNGTNEGPLIPVVQVGIVSFGSKVCQDAAYPSVFTRVSKVVSWITTTVFKGTGDIVKTTASTVPPTSGKSSKKTGKSGKGR</sequence>
<dbReference type="PROSITE" id="PS00134">
    <property type="entry name" value="TRYPSIN_HIS"/>
    <property type="match status" value="1"/>
</dbReference>
<feature type="signal peptide" evidence="6">
    <location>
        <begin position="1"/>
        <end position="29"/>
    </location>
</feature>
<dbReference type="InterPro" id="IPR043504">
    <property type="entry name" value="Peptidase_S1_PA_chymotrypsin"/>
</dbReference>
<feature type="chain" id="PRO_5044789987" description="Peptidase S1 domain-containing protein" evidence="6">
    <location>
        <begin position="30"/>
        <end position="363"/>
    </location>
</feature>